<reference evidence="2" key="1">
    <citation type="submission" date="2020-12" db="EMBL/GenBank/DDBJ databases">
        <title>Metabolic potential, ecology and presence of endohyphal bacteria is reflected in genomic diversity of Mucoromycotina.</title>
        <authorList>
            <person name="Muszewska A."/>
            <person name="Okrasinska A."/>
            <person name="Steczkiewicz K."/>
            <person name="Drgas O."/>
            <person name="Orlowska M."/>
            <person name="Perlinska-Lenart U."/>
            <person name="Aleksandrzak-Piekarczyk T."/>
            <person name="Szatraj K."/>
            <person name="Zielenkiewicz U."/>
            <person name="Pilsyk S."/>
            <person name="Malc E."/>
            <person name="Mieczkowski P."/>
            <person name="Kruszewska J.S."/>
            <person name="Biernat P."/>
            <person name="Pawlowska J."/>
        </authorList>
    </citation>
    <scope>NUCLEOTIDE SEQUENCE</scope>
    <source>
        <strain evidence="2">WA0000067209</strain>
    </source>
</reference>
<evidence type="ECO:0000313" key="2">
    <source>
        <dbReference type="EMBL" id="KAG2177836.1"/>
    </source>
</evidence>
<dbReference type="PROSITE" id="PS50244">
    <property type="entry name" value="S5A_REDUCTASE"/>
    <property type="match status" value="1"/>
</dbReference>
<feature type="transmembrane region" description="Helical" evidence="1">
    <location>
        <begin position="35"/>
        <end position="55"/>
    </location>
</feature>
<dbReference type="PANTHER" id="PTHR32251">
    <property type="entry name" value="3-OXO-5-ALPHA-STEROID 4-DEHYDROGENASE"/>
    <property type="match status" value="1"/>
</dbReference>
<comment type="caution">
    <text evidence="2">The sequence shown here is derived from an EMBL/GenBank/DDBJ whole genome shotgun (WGS) entry which is preliminary data.</text>
</comment>
<feature type="transmembrane region" description="Helical" evidence="1">
    <location>
        <begin position="139"/>
        <end position="164"/>
    </location>
</feature>
<dbReference type="PANTHER" id="PTHR32251:SF23">
    <property type="entry name" value="3-OXO-5-ALPHA-STEROID 4-DEHYDROGENASE (DUF1295)"/>
    <property type="match status" value="1"/>
</dbReference>
<evidence type="ECO:0000256" key="1">
    <source>
        <dbReference type="SAM" id="Phobius"/>
    </source>
</evidence>
<organism evidence="2 3">
    <name type="scientific">Mortierella isabellina</name>
    <name type="common">Filamentous fungus</name>
    <name type="synonym">Umbelopsis isabellina</name>
    <dbReference type="NCBI Taxonomy" id="91625"/>
    <lineage>
        <taxon>Eukaryota</taxon>
        <taxon>Fungi</taxon>
        <taxon>Fungi incertae sedis</taxon>
        <taxon>Mucoromycota</taxon>
        <taxon>Mucoromycotina</taxon>
        <taxon>Umbelopsidomycetes</taxon>
        <taxon>Umbelopsidales</taxon>
        <taxon>Umbelopsidaceae</taxon>
        <taxon>Umbelopsis</taxon>
    </lineage>
</organism>
<accession>A0A8H7PPS0</accession>
<dbReference type="OrthoDB" id="201504at2759"/>
<keyword evidence="1" id="KW-0472">Membrane</keyword>
<name>A0A8H7PPS0_MORIS</name>
<dbReference type="Gene3D" id="1.20.120.1630">
    <property type="match status" value="1"/>
</dbReference>
<protein>
    <recommendedName>
        <fullName evidence="4">Steroid 5-alpha reductase C-terminal domain-containing protein</fullName>
    </recommendedName>
</protein>
<sequence>ANVVDFFKNHAVEYMHNTTLTPESVLQSYTTLDPLISALGFASVFASVHWILALLTSNYSQVDKCWSLLPVFYSWHFSIHDYLVRGQVHPRLILATSLITFWGMRLTYNFARKGGYRFSDQDYRWPYMQKKIGKLGMELLNITFIAPMQNVLLLAMAVPVYVAYLMAPHSNGLNGIDFAAAGLFVMLISIEIVADQQQFNFQTRKHKMINEKVPLYGDYKRGFLTQRGLWVYSRHPNFFCEISIWYAVYLFSVAATHQPLNWSMAGAVALHSLFMGSTWITEKISAEKYPDYKVYQQHVSMLMPSLTRMPSSANIKKEL</sequence>
<feature type="non-terminal residue" evidence="2">
    <location>
        <position position="1"/>
    </location>
</feature>
<dbReference type="Pfam" id="PF06966">
    <property type="entry name" value="DUF1295"/>
    <property type="match status" value="1"/>
</dbReference>
<evidence type="ECO:0008006" key="4">
    <source>
        <dbReference type="Google" id="ProtNLM"/>
    </source>
</evidence>
<keyword evidence="1" id="KW-0812">Transmembrane</keyword>
<gene>
    <name evidence="2" type="ORF">INT43_003083</name>
</gene>
<dbReference type="EMBL" id="JAEPQZ010000008">
    <property type="protein sequence ID" value="KAG2177836.1"/>
    <property type="molecule type" value="Genomic_DNA"/>
</dbReference>
<proteinExistence type="predicted"/>
<feature type="transmembrane region" description="Helical" evidence="1">
    <location>
        <begin position="176"/>
        <end position="194"/>
    </location>
</feature>
<dbReference type="GO" id="GO:0016020">
    <property type="term" value="C:membrane"/>
    <property type="evidence" value="ECO:0007669"/>
    <property type="project" value="TreeGrafter"/>
</dbReference>
<dbReference type="InterPro" id="IPR010721">
    <property type="entry name" value="UstE-like"/>
</dbReference>
<dbReference type="Proteomes" id="UP000654370">
    <property type="component" value="Unassembled WGS sequence"/>
</dbReference>
<evidence type="ECO:0000313" key="3">
    <source>
        <dbReference type="Proteomes" id="UP000654370"/>
    </source>
</evidence>
<keyword evidence="3" id="KW-1185">Reference proteome</keyword>
<dbReference type="AlphaFoldDB" id="A0A8H7PPS0"/>
<keyword evidence="1" id="KW-1133">Transmembrane helix</keyword>